<evidence type="ECO:0000256" key="2">
    <source>
        <dbReference type="SAM" id="Phobius"/>
    </source>
</evidence>
<sequence length="175" mass="17563">MQRSKDGVERERVDPASLLDDEDTESGATGSARSESDAASASGGRLRRLLPGGPTVSARSFLVVLALLLAGTFVGGAIPIVGALGRFLGLFAAAFAVGLGGSRSRYLEVGIAGALASGAAFVLGTLTSVFAPVAVSVLADYGLAIAGVGVASGLLASLLGHYFGRDLRDGLTREI</sequence>
<comment type="caution">
    <text evidence="3">The sequence shown here is derived from an EMBL/GenBank/DDBJ whole genome shotgun (WGS) entry which is preliminary data.</text>
</comment>
<feature type="transmembrane region" description="Helical" evidence="2">
    <location>
        <begin position="80"/>
        <end position="99"/>
    </location>
</feature>
<protein>
    <recommendedName>
        <fullName evidence="5">DUF5518 domain-containing protein</fullName>
    </recommendedName>
</protein>
<evidence type="ECO:0008006" key="5">
    <source>
        <dbReference type="Google" id="ProtNLM"/>
    </source>
</evidence>
<dbReference type="EMBL" id="JBGNYA010000001">
    <property type="protein sequence ID" value="MFA1612007.1"/>
    <property type="molecule type" value="Genomic_DNA"/>
</dbReference>
<feature type="transmembrane region" description="Helical" evidence="2">
    <location>
        <begin position="56"/>
        <end position="74"/>
    </location>
</feature>
<keyword evidence="2" id="KW-1133">Transmembrane helix</keyword>
<name>A0ABD5MDN5_9EURY</name>
<proteinExistence type="predicted"/>
<organism evidence="3 4">
    <name type="scientific">Halobellus rubicundus</name>
    <dbReference type="NCBI Taxonomy" id="2996466"/>
    <lineage>
        <taxon>Archaea</taxon>
        <taxon>Methanobacteriati</taxon>
        <taxon>Methanobacteriota</taxon>
        <taxon>Stenosarchaea group</taxon>
        <taxon>Halobacteria</taxon>
        <taxon>Halobacteriales</taxon>
        <taxon>Haloferacaceae</taxon>
        <taxon>Halobellus</taxon>
    </lineage>
</organism>
<evidence type="ECO:0000256" key="1">
    <source>
        <dbReference type="SAM" id="MobiDB-lite"/>
    </source>
</evidence>
<evidence type="ECO:0000313" key="3">
    <source>
        <dbReference type="EMBL" id="MFA1612007.1"/>
    </source>
</evidence>
<dbReference type="Proteomes" id="UP001570511">
    <property type="component" value="Unassembled WGS sequence"/>
</dbReference>
<keyword evidence="2" id="KW-0812">Transmembrane</keyword>
<feature type="compositionally biased region" description="Low complexity" evidence="1">
    <location>
        <begin position="30"/>
        <end position="46"/>
    </location>
</feature>
<feature type="region of interest" description="Disordered" evidence="1">
    <location>
        <begin position="1"/>
        <end position="46"/>
    </location>
</feature>
<keyword evidence="4" id="KW-1185">Reference proteome</keyword>
<feature type="transmembrane region" description="Helical" evidence="2">
    <location>
        <begin position="141"/>
        <end position="163"/>
    </location>
</feature>
<evidence type="ECO:0000313" key="4">
    <source>
        <dbReference type="Proteomes" id="UP001570511"/>
    </source>
</evidence>
<feature type="compositionally biased region" description="Basic and acidic residues" evidence="1">
    <location>
        <begin position="1"/>
        <end position="14"/>
    </location>
</feature>
<feature type="transmembrane region" description="Helical" evidence="2">
    <location>
        <begin position="111"/>
        <end position="135"/>
    </location>
</feature>
<gene>
    <name evidence="3" type="ORF">OS889_13445</name>
</gene>
<keyword evidence="2" id="KW-0472">Membrane</keyword>
<accession>A0ABD5MDN5</accession>
<reference evidence="3 4" key="1">
    <citation type="submission" date="2024-08" db="EMBL/GenBank/DDBJ databases">
        <title>Halobellus sp. MBLA0158 whole genome sequence.</title>
        <authorList>
            <person name="Hwang C.Y."/>
            <person name="Cho E.-S."/>
            <person name="Seo M.-J."/>
        </authorList>
    </citation>
    <scope>NUCLEOTIDE SEQUENCE [LARGE SCALE GENOMIC DNA]</scope>
    <source>
        <strain evidence="3 4">MBLA0158</strain>
    </source>
</reference>
<dbReference type="AlphaFoldDB" id="A0ABD5MDN5"/>
<dbReference type="RefSeq" id="WP_372390553.1">
    <property type="nucleotide sequence ID" value="NZ_JBGNYA010000001.1"/>
</dbReference>